<feature type="compositionally biased region" description="Polar residues" evidence="7">
    <location>
        <begin position="628"/>
        <end position="644"/>
    </location>
</feature>
<dbReference type="Gene3D" id="4.10.240.10">
    <property type="entry name" value="Zn(2)-C6 fungal-type DNA-binding domain"/>
    <property type="match status" value="1"/>
</dbReference>
<dbReference type="Pfam" id="PF11951">
    <property type="entry name" value="Fungal_trans_2"/>
    <property type="match status" value="1"/>
</dbReference>
<dbReference type="OrthoDB" id="39175at2759"/>
<feature type="region of interest" description="Disordered" evidence="7">
    <location>
        <begin position="1"/>
        <end position="44"/>
    </location>
</feature>
<name>A0A9P9AF99_9PEZI</name>
<sequence>MSSYFQQAPRAASTSSASSQSQASPEADSQQKRMRTSRPKVKTGCSNCKLRRIKCDEVRPACTPCLRSKKSCPGYPAPPRSARPHEVISIAPKPILASNQAAPVAIRQAPIAKDSGRRDHKQRQRETALQQVVLLQQQQRQDLTPPQTPGPSIVGYLSMYRPAGDLNFERQDGMYFQLFQAQTAGELSGYFDSVFWTQTVLQECHSEGAIRHAVVALGALYKTLEQSTESPPGSPSDTYQLDSVYQHWEVAVKQYSEALSALVRLHRDQKSHRTRLMATVLLACFDSFIGDHKQAIIQIQAGLRLLDQLRAERRASFNLTSEEPVEEELITMFKRLAIQAKSYDMAFHFPHPYVIELTPQQPEQAQSPSSEAGSSPSSLSPPMMPDQFYSLREARLAWDTLLEKMLRFTETLFTYTRASGGNNPMGILPKSIQAYGLSFRGQLKQWAEAFEPILQSRTAPGVTHQEKAGIAVLKMFQIMSQILYLMTFSDSELHFDAFHNEFKTIVDLALEVVGDEERRAAAKRCPDPEYCTHRHHRTPDIFGGFDYNTHHIKPSFSADLGIVPPLFVAATKCRNPTIRRQAIQLLKSSARREGMWDSELTARIGQWVVDIEEDEFVAGPLKPWSPPVNGSSNGSVKKSPSFGDNTPLGPGGNARWDGREGGRKSSIAGPPKMVPEERRVMVRAVDFDLRTRFARLQVGTRNIIPGAPDMRSRVTQFSW</sequence>
<dbReference type="CDD" id="cd00067">
    <property type="entry name" value="GAL4"/>
    <property type="match status" value="1"/>
</dbReference>
<evidence type="ECO:0000256" key="1">
    <source>
        <dbReference type="ARBA" id="ARBA00022723"/>
    </source>
</evidence>
<gene>
    <name evidence="9" type="ORF">F5X68DRAFT_432</name>
</gene>
<dbReference type="SMART" id="SM00066">
    <property type="entry name" value="GAL4"/>
    <property type="match status" value="1"/>
</dbReference>
<dbReference type="GO" id="GO:0003677">
    <property type="term" value="F:DNA binding"/>
    <property type="evidence" value="ECO:0007669"/>
    <property type="project" value="UniProtKB-KW"/>
</dbReference>
<dbReference type="EMBL" id="JAGSXJ010000001">
    <property type="protein sequence ID" value="KAH6696857.1"/>
    <property type="molecule type" value="Genomic_DNA"/>
</dbReference>
<keyword evidence="4" id="KW-0238">DNA-binding</keyword>
<dbReference type="PROSITE" id="PS50048">
    <property type="entry name" value="ZN2_CY6_FUNGAL_2"/>
    <property type="match status" value="1"/>
</dbReference>
<keyword evidence="5" id="KW-0804">Transcription</keyword>
<evidence type="ECO:0000256" key="5">
    <source>
        <dbReference type="ARBA" id="ARBA00023163"/>
    </source>
</evidence>
<accession>A0A9P9AF99</accession>
<dbReference type="InterPro" id="IPR052360">
    <property type="entry name" value="Transcr_Regulatory_Proteins"/>
</dbReference>
<evidence type="ECO:0000256" key="4">
    <source>
        <dbReference type="ARBA" id="ARBA00023125"/>
    </source>
</evidence>
<dbReference type="PANTHER" id="PTHR36206">
    <property type="entry name" value="ASPERCRYPTIN BIOSYNTHESIS CLUSTER-SPECIFIC TRANSCRIPTION REGULATOR ATNN-RELATED"/>
    <property type="match status" value="1"/>
</dbReference>
<comment type="caution">
    <text evidence="9">The sequence shown here is derived from an EMBL/GenBank/DDBJ whole genome shotgun (WGS) entry which is preliminary data.</text>
</comment>
<dbReference type="InterPro" id="IPR036864">
    <property type="entry name" value="Zn2-C6_fun-type_DNA-bd_sf"/>
</dbReference>
<evidence type="ECO:0000313" key="9">
    <source>
        <dbReference type="EMBL" id="KAH6696857.1"/>
    </source>
</evidence>
<dbReference type="PROSITE" id="PS00463">
    <property type="entry name" value="ZN2_CY6_FUNGAL_1"/>
    <property type="match status" value="1"/>
</dbReference>
<evidence type="ECO:0000259" key="8">
    <source>
        <dbReference type="PROSITE" id="PS50048"/>
    </source>
</evidence>
<dbReference type="SUPFAM" id="SSF57701">
    <property type="entry name" value="Zn2/Cys6 DNA-binding domain"/>
    <property type="match status" value="1"/>
</dbReference>
<keyword evidence="10" id="KW-1185">Reference proteome</keyword>
<keyword evidence="1" id="KW-0479">Metal-binding</keyword>
<proteinExistence type="predicted"/>
<feature type="region of interest" description="Disordered" evidence="7">
    <location>
        <begin position="622"/>
        <end position="671"/>
    </location>
</feature>
<evidence type="ECO:0000256" key="7">
    <source>
        <dbReference type="SAM" id="MobiDB-lite"/>
    </source>
</evidence>
<dbReference type="Pfam" id="PF00172">
    <property type="entry name" value="Zn_clus"/>
    <property type="match status" value="1"/>
</dbReference>
<dbReference type="Proteomes" id="UP000770015">
    <property type="component" value="Unassembled WGS sequence"/>
</dbReference>
<organism evidence="9 10">
    <name type="scientific">Plectosphaerella plurivora</name>
    <dbReference type="NCBI Taxonomy" id="936078"/>
    <lineage>
        <taxon>Eukaryota</taxon>
        <taxon>Fungi</taxon>
        <taxon>Dikarya</taxon>
        <taxon>Ascomycota</taxon>
        <taxon>Pezizomycotina</taxon>
        <taxon>Sordariomycetes</taxon>
        <taxon>Hypocreomycetidae</taxon>
        <taxon>Glomerellales</taxon>
        <taxon>Plectosphaerellaceae</taxon>
        <taxon>Plectosphaerella</taxon>
    </lineage>
</organism>
<protein>
    <recommendedName>
        <fullName evidence="8">Zn(2)-C6 fungal-type domain-containing protein</fullName>
    </recommendedName>
</protein>
<dbReference type="AlphaFoldDB" id="A0A9P9AF99"/>
<feature type="compositionally biased region" description="Basic residues" evidence="7">
    <location>
        <begin position="32"/>
        <end position="41"/>
    </location>
</feature>
<dbReference type="GO" id="GO:0000981">
    <property type="term" value="F:DNA-binding transcription factor activity, RNA polymerase II-specific"/>
    <property type="evidence" value="ECO:0007669"/>
    <property type="project" value="InterPro"/>
</dbReference>
<feature type="region of interest" description="Disordered" evidence="7">
    <location>
        <begin position="360"/>
        <end position="380"/>
    </location>
</feature>
<evidence type="ECO:0000313" key="10">
    <source>
        <dbReference type="Proteomes" id="UP000770015"/>
    </source>
</evidence>
<keyword evidence="2" id="KW-0862">Zinc</keyword>
<dbReference type="PANTHER" id="PTHR36206:SF4">
    <property type="entry name" value="HYPOTHETICAL CONSERVED PROTEIN (EUROFUNG)-RELATED"/>
    <property type="match status" value="1"/>
</dbReference>
<reference evidence="9" key="1">
    <citation type="journal article" date="2021" name="Nat. Commun.">
        <title>Genetic determinants of endophytism in the Arabidopsis root mycobiome.</title>
        <authorList>
            <person name="Mesny F."/>
            <person name="Miyauchi S."/>
            <person name="Thiergart T."/>
            <person name="Pickel B."/>
            <person name="Atanasova L."/>
            <person name="Karlsson M."/>
            <person name="Huettel B."/>
            <person name="Barry K.W."/>
            <person name="Haridas S."/>
            <person name="Chen C."/>
            <person name="Bauer D."/>
            <person name="Andreopoulos W."/>
            <person name="Pangilinan J."/>
            <person name="LaButti K."/>
            <person name="Riley R."/>
            <person name="Lipzen A."/>
            <person name="Clum A."/>
            <person name="Drula E."/>
            <person name="Henrissat B."/>
            <person name="Kohler A."/>
            <person name="Grigoriev I.V."/>
            <person name="Martin F.M."/>
            <person name="Hacquard S."/>
        </authorList>
    </citation>
    <scope>NUCLEOTIDE SEQUENCE</scope>
    <source>
        <strain evidence="9">MPI-SDFR-AT-0117</strain>
    </source>
</reference>
<dbReference type="GO" id="GO:0008270">
    <property type="term" value="F:zinc ion binding"/>
    <property type="evidence" value="ECO:0007669"/>
    <property type="project" value="InterPro"/>
</dbReference>
<dbReference type="InterPro" id="IPR001138">
    <property type="entry name" value="Zn2Cys6_DnaBD"/>
</dbReference>
<evidence type="ECO:0000256" key="3">
    <source>
        <dbReference type="ARBA" id="ARBA00023015"/>
    </source>
</evidence>
<evidence type="ECO:0000256" key="2">
    <source>
        <dbReference type="ARBA" id="ARBA00022833"/>
    </source>
</evidence>
<keyword evidence="3" id="KW-0805">Transcription regulation</keyword>
<keyword evidence="6" id="KW-0539">Nucleus</keyword>
<dbReference type="InterPro" id="IPR021858">
    <property type="entry name" value="Fun_TF"/>
</dbReference>
<evidence type="ECO:0000256" key="6">
    <source>
        <dbReference type="ARBA" id="ARBA00023242"/>
    </source>
</evidence>
<feature type="compositionally biased region" description="Low complexity" evidence="7">
    <location>
        <begin position="1"/>
        <end position="28"/>
    </location>
</feature>
<feature type="domain" description="Zn(2)-C6 fungal-type" evidence="8">
    <location>
        <begin position="44"/>
        <end position="72"/>
    </location>
</feature>